<evidence type="ECO:0000313" key="2">
    <source>
        <dbReference type="Proteomes" id="UP000315217"/>
    </source>
</evidence>
<name>A0A537LGI1_9BACT</name>
<sequence>MGVQFNNVLEKSLVGDVPTLEHGQQSHNLAYSLLGKRLVTFFACDAKWCEYKKIHPFGSFTHVKCRCIESPLAFINEIKVEPTWIIIVDPTIRDENAKTQSIEHDTAWRFA</sequence>
<dbReference type="AlphaFoldDB" id="A0A537LGI1"/>
<dbReference type="Proteomes" id="UP000315217">
    <property type="component" value="Unassembled WGS sequence"/>
</dbReference>
<organism evidence="1 2">
    <name type="scientific">Candidatus Segetimicrobium genomatis</name>
    <dbReference type="NCBI Taxonomy" id="2569760"/>
    <lineage>
        <taxon>Bacteria</taxon>
        <taxon>Bacillati</taxon>
        <taxon>Candidatus Sysuimicrobiota</taxon>
        <taxon>Candidatus Sysuimicrobiia</taxon>
        <taxon>Candidatus Sysuimicrobiales</taxon>
        <taxon>Candidatus Segetimicrobiaceae</taxon>
        <taxon>Candidatus Segetimicrobium</taxon>
    </lineage>
</organism>
<accession>A0A537LGI1</accession>
<dbReference type="EMBL" id="VBAI01000286">
    <property type="protein sequence ID" value="TMJ07120.1"/>
    <property type="molecule type" value="Genomic_DNA"/>
</dbReference>
<gene>
    <name evidence="1" type="ORF">E6G98_13820</name>
</gene>
<protein>
    <submittedName>
        <fullName evidence="1">Uncharacterized protein</fullName>
    </submittedName>
</protein>
<reference evidence="1 2" key="1">
    <citation type="journal article" date="2019" name="Nat. Microbiol.">
        <title>Mediterranean grassland soil C-N compound turnover is dependent on rainfall and depth, and is mediated by genomically divergent microorganisms.</title>
        <authorList>
            <person name="Diamond S."/>
            <person name="Andeer P.F."/>
            <person name="Li Z."/>
            <person name="Crits-Christoph A."/>
            <person name="Burstein D."/>
            <person name="Anantharaman K."/>
            <person name="Lane K.R."/>
            <person name="Thomas B.C."/>
            <person name="Pan C."/>
            <person name="Northen T.R."/>
            <person name="Banfield J.F."/>
        </authorList>
    </citation>
    <scope>NUCLEOTIDE SEQUENCE [LARGE SCALE GENOMIC DNA]</scope>
    <source>
        <strain evidence="1">NP_1</strain>
    </source>
</reference>
<proteinExistence type="predicted"/>
<comment type="caution">
    <text evidence="1">The sequence shown here is derived from an EMBL/GenBank/DDBJ whole genome shotgun (WGS) entry which is preliminary data.</text>
</comment>
<evidence type="ECO:0000313" key="1">
    <source>
        <dbReference type="EMBL" id="TMJ07120.1"/>
    </source>
</evidence>